<evidence type="ECO:0000256" key="4">
    <source>
        <dbReference type="ARBA" id="ARBA00022741"/>
    </source>
</evidence>
<feature type="binding site" evidence="12">
    <location>
        <position position="507"/>
    </location>
    <ligand>
        <name>Zn(2+)</name>
        <dbReference type="ChEBI" id="CHEBI:29105"/>
        <label>1</label>
    </ligand>
</feature>
<evidence type="ECO:0000256" key="6">
    <source>
        <dbReference type="ARBA" id="ARBA00022806"/>
    </source>
</evidence>
<dbReference type="InterPro" id="IPR014001">
    <property type="entry name" value="Helicase_ATP-bd"/>
</dbReference>
<dbReference type="HAMAP" id="MF_00983">
    <property type="entry name" value="PriA"/>
    <property type="match status" value="1"/>
</dbReference>
<accession>A0A0H4TCS0</accession>
<sequence>MTPLVCSVALPLPSPQPYRYRIPTALADRVRRGARVLVPVRSGEMLGIVLECGDGPVEGLKAVYAAPDVELLLREPLLALAQWVARYYAAPIGLALRATVPAALWGRSRLVAELRVPGAEVGGASREVIQALERASGRATAAALAKKLRRPVWDTLQRLARAGVVALDVEPPELGPAAGRARTVTLTRSLPSLLERERVFGRAARQRAAYEAIDALGGDVELAHLTGQLGFAPTVLRALVERGVARFGEREALRDPFRDVTVESPTDLTGAQRDAVRALQGLAPGETALLFGVTGSGKTVVYLEALRDDVAHGRGAIVLVPEIALTPQTVARVRGVFGDIVAVLHSGLSDGERADAWRALASGRRRVVVGPRSAVFAPVANLAAIVVDEEHDASYKHGEVPRYHARDVAVRRAQLEGARLVLGSATPSLDVWAVRDRVRLVRLPERVSAPRLPTVQLVDLRTAPRVAESGPVPWSEALDAAVAARLAQGEQVMLLLNRRGFAHYLQCPSCGLVPECPSCSIALTVHQTPPALRCHYCGHREPVAAQCARCGHATQRMRGVGTQTLERWLAERFPRARLARMDADTTSTKWSHRHLLDAFGRHELDLLFGTQMIAKGLDFPDVTLVGVVDADTGLHVPDFRAAERTFQLVAQVAGRAGRGPRGGEVLVQTRSPDHPALRAAAAHDYEGFASRELESRRSPPYPPHVALANVVISGTREQEVARGAADVAAWLRGLVEVRQAPVEVLGPAPAPLARIKQRWRWHLVLRSPDRLWVGRLVRYAARRAPHAGRGGDPVRVVFDRDPVSLL</sequence>
<dbReference type="Pfam" id="PF00271">
    <property type="entry name" value="Helicase_C"/>
    <property type="match status" value="1"/>
</dbReference>
<evidence type="ECO:0000259" key="13">
    <source>
        <dbReference type="PROSITE" id="PS51192"/>
    </source>
</evidence>
<evidence type="ECO:0000313" key="14">
    <source>
        <dbReference type="EMBL" id="AKQ04680.1"/>
    </source>
</evidence>
<comment type="function">
    <text evidence="12">Initiates the restart of stalled replication forks, which reloads the replicative helicase on sites other than the origin of replication. Recognizes and binds to abandoned replication forks and remodels them to uncover a helicase loading site. Promotes assembly of the primosome at these replication forks.</text>
</comment>
<reference evidence="14" key="1">
    <citation type="journal article" date="2015" name="ISME J.">
        <title>Aquifer environment selects for microbial species cohorts in sediment and groundwater.</title>
        <authorList>
            <person name="Hug L.A."/>
            <person name="Thomas B.C."/>
            <person name="Brown C.T."/>
            <person name="Frischkorn K.R."/>
            <person name="Williams K.H."/>
            <person name="Tringe S.G."/>
            <person name="Banfield J.F."/>
        </authorList>
    </citation>
    <scope>NUCLEOTIDE SEQUENCE</scope>
</reference>
<dbReference type="PANTHER" id="PTHR30580:SF0">
    <property type="entry name" value="PRIMOSOMAL PROTEIN N"/>
    <property type="match status" value="1"/>
</dbReference>
<keyword evidence="2 12" id="KW-0235">DNA replication</keyword>
<dbReference type="Pfam" id="PF18074">
    <property type="entry name" value="PriA_C"/>
    <property type="match status" value="1"/>
</dbReference>
<dbReference type="InterPro" id="IPR041236">
    <property type="entry name" value="PriA_C"/>
</dbReference>
<dbReference type="GO" id="GO:0006270">
    <property type="term" value="P:DNA replication initiation"/>
    <property type="evidence" value="ECO:0007669"/>
    <property type="project" value="TreeGrafter"/>
</dbReference>
<dbReference type="Gene3D" id="3.40.50.300">
    <property type="entry name" value="P-loop containing nucleotide triphosphate hydrolases"/>
    <property type="match status" value="2"/>
</dbReference>
<dbReference type="SUPFAM" id="SSF52540">
    <property type="entry name" value="P-loop containing nucleoside triphosphate hydrolases"/>
    <property type="match status" value="1"/>
</dbReference>
<keyword evidence="10 12" id="KW-0413">Isomerase</keyword>
<dbReference type="GO" id="GO:1990077">
    <property type="term" value="C:primosome complex"/>
    <property type="evidence" value="ECO:0007669"/>
    <property type="project" value="UniProtKB-UniRule"/>
</dbReference>
<dbReference type="AlphaFoldDB" id="A0A0H4TCS0"/>
<dbReference type="InterPro" id="IPR040498">
    <property type="entry name" value="PriA_CRR"/>
</dbReference>
<dbReference type="EC" id="5.6.2.4" evidence="12"/>
<feature type="domain" description="Helicase ATP-binding" evidence="13">
    <location>
        <begin position="279"/>
        <end position="445"/>
    </location>
</feature>
<dbReference type="GO" id="GO:0016887">
    <property type="term" value="F:ATP hydrolysis activity"/>
    <property type="evidence" value="ECO:0007669"/>
    <property type="project" value="RHEA"/>
</dbReference>
<dbReference type="GO" id="GO:0006302">
    <property type="term" value="P:double-strand break repair"/>
    <property type="evidence" value="ECO:0007669"/>
    <property type="project" value="InterPro"/>
</dbReference>
<feature type="binding site" evidence="12">
    <location>
        <position position="547"/>
    </location>
    <ligand>
        <name>Zn(2+)</name>
        <dbReference type="ChEBI" id="CHEBI:29105"/>
        <label>1</label>
    </ligand>
</feature>
<feature type="binding site" evidence="12">
    <location>
        <position position="510"/>
    </location>
    <ligand>
        <name>Zn(2+)</name>
        <dbReference type="ChEBI" id="CHEBI:29105"/>
        <label>1</label>
    </ligand>
</feature>
<dbReference type="Pfam" id="PF17764">
    <property type="entry name" value="PriA_3primeBD"/>
    <property type="match status" value="1"/>
</dbReference>
<dbReference type="SMART" id="SM00490">
    <property type="entry name" value="HELICc"/>
    <property type="match status" value="1"/>
</dbReference>
<keyword evidence="5 12" id="KW-0378">Hydrolase</keyword>
<dbReference type="InterPro" id="IPR042115">
    <property type="entry name" value="PriA_3primeBD_sf"/>
</dbReference>
<keyword evidence="4 12" id="KW-0547">Nucleotide-binding</keyword>
<dbReference type="GO" id="GO:0043138">
    <property type="term" value="F:3'-5' DNA helicase activity"/>
    <property type="evidence" value="ECO:0007669"/>
    <property type="project" value="UniProtKB-EC"/>
</dbReference>
<comment type="catalytic activity">
    <reaction evidence="12">
        <text>Couples ATP hydrolysis with the unwinding of duplex DNA by translocating in the 3'-5' direction.</text>
        <dbReference type="EC" id="5.6.2.4"/>
    </reaction>
</comment>
<dbReference type="InterPro" id="IPR011545">
    <property type="entry name" value="DEAD/DEAH_box_helicase_dom"/>
</dbReference>
<evidence type="ECO:0000256" key="12">
    <source>
        <dbReference type="HAMAP-Rule" id="MF_00983"/>
    </source>
</evidence>
<comment type="catalytic activity">
    <reaction evidence="11 12">
        <text>ATP + H2O = ADP + phosphate + H(+)</text>
        <dbReference type="Rhea" id="RHEA:13065"/>
        <dbReference type="ChEBI" id="CHEBI:15377"/>
        <dbReference type="ChEBI" id="CHEBI:15378"/>
        <dbReference type="ChEBI" id="CHEBI:30616"/>
        <dbReference type="ChEBI" id="CHEBI:43474"/>
        <dbReference type="ChEBI" id="CHEBI:456216"/>
        <dbReference type="EC" id="5.6.2.4"/>
    </reaction>
</comment>
<evidence type="ECO:0000256" key="10">
    <source>
        <dbReference type="ARBA" id="ARBA00023235"/>
    </source>
</evidence>
<proteinExistence type="inferred from homology"/>
<dbReference type="InterPro" id="IPR005259">
    <property type="entry name" value="PriA"/>
</dbReference>
<dbReference type="SMART" id="SM00487">
    <property type="entry name" value="DEXDc"/>
    <property type="match status" value="1"/>
</dbReference>
<evidence type="ECO:0000256" key="7">
    <source>
        <dbReference type="ARBA" id="ARBA00022833"/>
    </source>
</evidence>
<keyword evidence="7 12" id="KW-0862">Zinc</keyword>
<dbReference type="GO" id="GO:0008270">
    <property type="term" value="F:zinc ion binding"/>
    <property type="evidence" value="ECO:0007669"/>
    <property type="project" value="UniProtKB-UniRule"/>
</dbReference>
<dbReference type="FunFam" id="3.40.50.300:FF:000489">
    <property type="entry name" value="Primosome assembly protein PriA"/>
    <property type="match status" value="1"/>
</dbReference>
<feature type="binding site" evidence="12">
    <location>
        <position position="550"/>
    </location>
    <ligand>
        <name>Zn(2+)</name>
        <dbReference type="ChEBI" id="CHEBI:29105"/>
        <label>1</label>
    </ligand>
</feature>
<feature type="binding site" evidence="12">
    <location>
        <position position="537"/>
    </location>
    <ligand>
        <name>Zn(2+)</name>
        <dbReference type="ChEBI" id="CHEBI:29105"/>
        <label>2</label>
    </ligand>
</feature>
<comment type="similarity">
    <text evidence="12">Belongs to the helicase family. PriA subfamily.</text>
</comment>
<dbReference type="GO" id="GO:0003677">
    <property type="term" value="F:DNA binding"/>
    <property type="evidence" value="ECO:0007669"/>
    <property type="project" value="UniProtKB-UniRule"/>
</dbReference>
<gene>
    <name evidence="12 14" type="primary">priA</name>
</gene>
<dbReference type="Pfam" id="PF00270">
    <property type="entry name" value="DEAD"/>
    <property type="match status" value="1"/>
</dbReference>
<dbReference type="NCBIfam" id="TIGR00595">
    <property type="entry name" value="priA"/>
    <property type="match status" value="1"/>
</dbReference>
<keyword evidence="6 12" id="KW-0347">Helicase</keyword>
<evidence type="ECO:0000256" key="5">
    <source>
        <dbReference type="ARBA" id="ARBA00022801"/>
    </source>
</evidence>
<dbReference type="Pfam" id="PF18319">
    <property type="entry name" value="Zn_ribbon_PriA"/>
    <property type="match status" value="1"/>
</dbReference>
<evidence type="ECO:0000256" key="3">
    <source>
        <dbReference type="ARBA" id="ARBA00022723"/>
    </source>
</evidence>
<dbReference type="Gene3D" id="3.40.1440.60">
    <property type="entry name" value="PriA, 3(prime) DNA-binding domain"/>
    <property type="match status" value="1"/>
</dbReference>
<dbReference type="EMBL" id="KT007046">
    <property type="protein sequence ID" value="AKQ04680.1"/>
    <property type="molecule type" value="Genomic_DNA"/>
</dbReference>
<name>A0A0H4TCS0_9BACT</name>
<feature type="binding site" evidence="12">
    <location>
        <position position="516"/>
    </location>
    <ligand>
        <name>Zn(2+)</name>
        <dbReference type="ChEBI" id="CHEBI:29105"/>
        <label>2</label>
    </ligand>
</feature>
<protein>
    <recommendedName>
        <fullName evidence="12">Replication restart protein PriA</fullName>
    </recommendedName>
    <alternativeName>
        <fullName evidence="12">ATP-dependent DNA helicase PriA</fullName>
        <ecNumber evidence="12">5.6.2.4</ecNumber>
    </alternativeName>
    <alternativeName>
        <fullName evidence="12">DNA 3'-5' helicase PriA</fullName>
    </alternativeName>
</protein>
<evidence type="ECO:0000256" key="9">
    <source>
        <dbReference type="ARBA" id="ARBA00023125"/>
    </source>
</evidence>
<evidence type="ECO:0000256" key="8">
    <source>
        <dbReference type="ARBA" id="ARBA00022840"/>
    </source>
</evidence>
<organism evidence="14">
    <name type="scientific">uncultured Gemmatimonadetes bacterium Rifle_16ft_4_minimus_7</name>
    <dbReference type="NCBI Taxonomy" id="1665098"/>
    <lineage>
        <taxon>Bacteria</taxon>
        <taxon>Pseudomonadati</taxon>
        <taxon>Gemmatimonadota</taxon>
        <taxon>environmental samples</taxon>
    </lineage>
</organism>
<comment type="cofactor">
    <cofactor evidence="12">
        <name>Zn(2+)</name>
        <dbReference type="ChEBI" id="CHEBI:29105"/>
    </cofactor>
    <text evidence="12">Binds 2 zinc ions per subunit.</text>
</comment>
<dbReference type="GO" id="GO:0006269">
    <property type="term" value="P:DNA replication, synthesis of primer"/>
    <property type="evidence" value="ECO:0007669"/>
    <property type="project" value="UniProtKB-KW"/>
</dbReference>
<dbReference type="CDD" id="cd17929">
    <property type="entry name" value="DEXHc_priA"/>
    <property type="match status" value="1"/>
</dbReference>
<dbReference type="InterPro" id="IPR041222">
    <property type="entry name" value="PriA_3primeBD"/>
</dbReference>
<dbReference type="InterPro" id="IPR027417">
    <property type="entry name" value="P-loop_NTPase"/>
</dbReference>
<keyword evidence="9 12" id="KW-0238">DNA-binding</keyword>
<feature type="binding site" evidence="12">
    <location>
        <position position="519"/>
    </location>
    <ligand>
        <name>Zn(2+)</name>
        <dbReference type="ChEBI" id="CHEBI:29105"/>
        <label>2</label>
    </ligand>
</feature>
<feature type="binding site" evidence="12">
    <location>
        <position position="534"/>
    </location>
    <ligand>
        <name>Zn(2+)</name>
        <dbReference type="ChEBI" id="CHEBI:29105"/>
        <label>2</label>
    </ligand>
</feature>
<evidence type="ECO:0000256" key="1">
    <source>
        <dbReference type="ARBA" id="ARBA00022515"/>
    </source>
</evidence>
<dbReference type="PROSITE" id="PS51192">
    <property type="entry name" value="HELICASE_ATP_BIND_1"/>
    <property type="match status" value="1"/>
</dbReference>
<dbReference type="PANTHER" id="PTHR30580">
    <property type="entry name" value="PRIMOSOMAL PROTEIN N"/>
    <property type="match status" value="1"/>
</dbReference>
<evidence type="ECO:0000256" key="2">
    <source>
        <dbReference type="ARBA" id="ARBA00022705"/>
    </source>
</evidence>
<comment type="subunit">
    <text evidence="12">Component of the replication restart primosome.</text>
</comment>
<dbReference type="GO" id="GO:0005524">
    <property type="term" value="F:ATP binding"/>
    <property type="evidence" value="ECO:0007669"/>
    <property type="project" value="UniProtKB-UniRule"/>
</dbReference>
<dbReference type="InterPro" id="IPR001650">
    <property type="entry name" value="Helicase_C-like"/>
</dbReference>
<keyword evidence="8 12" id="KW-0067">ATP-binding</keyword>
<evidence type="ECO:0000256" key="11">
    <source>
        <dbReference type="ARBA" id="ARBA00048988"/>
    </source>
</evidence>
<keyword evidence="3 12" id="KW-0479">Metal-binding</keyword>
<dbReference type="GO" id="GO:0006310">
    <property type="term" value="P:DNA recombination"/>
    <property type="evidence" value="ECO:0007669"/>
    <property type="project" value="InterPro"/>
</dbReference>
<keyword evidence="1 12" id="KW-0639">Primosome</keyword>